<reference evidence="5" key="1">
    <citation type="journal article" date="2023" name="Proc. Natl. Acad. Sci. U.S.A.">
        <title>Genomic and structural basis for evolution of tropane alkaloid biosynthesis.</title>
        <authorList>
            <person name="Wanga Y.-J."/>
            <person name="Taina T."/>
            <person name="Yua J.-Y."/>
            <person name="Lia J."/>
            <person name="Xua B."/>
            <person name="Chenc J."/>
            <person name="D'Auriad J.C."/>
            <person name="Huanga J.-P."/>
            <person name="Huanga S.-X."/>
        </authorList>
    </citation>
    <scope>NUCLEOTIDE SEQUENCE [LARGE SCALE GENOMIC DNA]</scope>
    <source>
        <strain evidence="5">cv. KIB-2019</strain>
    </source>
</reference>
<organism evidence="4 5">
    <name type="scientific">Anisodus acutangulus</name>
    <dbReference type="NCBI Taxonomy" id="402998"/>
    <lineage>
        <taxon>Eukaryota</taxon>
        <taxon>Viridiplantae</taxon>
        <taxon>Streptophyta</taxon>
        <taxon>Embryophyta</taxon>
        <taxon>Tracheophyta</taxon>
        <taxon>Spermatophyta</taxon>
        <taxon>Magnoliopsida</taxon>
        <taxon>eudicotyledons</taxon>
        <taxon>Gunneridae</taxon>
        <taxon>Pentapetalae</taxon>
        <taxon>asterids</taxon>
        <taxon>lamiids</taxon>
        <taxon>Solanales</taxon>
        <taxon>Solanaceae</taxon>
        <taxon>Solanoideae</taxon>
        <taxon>Hyoscyameae</taxon>
        <taxon>Anisodus</taxon>
    </lineage>
</organism>
<dbReference type="PANTHER" id="PTHR31213">
    <property type="entry name" value="OS08G0374000 PROTEIN-RELATED"/>
    <property type="match status" value="1"/>
</dbReference>
<evidence type="ECO:0000256" key="2">
    <source>
        <dbReference type="RuleBase" id="RU000409"/>
    </source>
</evidence>
<dbReference type="Pfam" id="PF00407">
    <property type="entry name" value="Bet_v_1"/>
    <property type="match status" value="1"/>
</dbReference>
<dbReference type="FunFam" id="3.30.530.20:FF:000007">
    <property type="entry name" value="Major pollen allergen Bet v 1-A"/>
    <property type="match status" value="1"/>
</dbReference>
<evidence type="ECO:0000313" key="4">
    <source>
        <dbReference type="EMBL" id="KAJ8538392.1"/>
    </source>
</evidence>
<keyword evidence="5" id="KW-1185">Reference proteome</keyword>
<comment type="caution">
    <text evidence="4">The sequence shown here is derived from an EMBL/GenBank/DDBJ whole genome shotgun (WGS) entry which is preliminary data.</text>
</comment>
<dbReference type="OrthoDB" id="1500546at2759"/>
<dbReference type="PRINTS" id="PR00634">
    <property type="entry name" value="BETALLERGEN"/>
</dbReference>
<dbReference type="Gene3D" id="3.30.530.20">
    <property type="match status" value="1"/>
</dbReference>
<dbReference type="InterPro" id="IPR000916">
    <property type="entry name" value="Bet_v_I/MLP"/>
</dbReference>
<protein>
    <recommendedName>
        <fullName evidence="3">Bet v I/Major latex protein domain-containing protein</fullName>
    </recommendedName>
</protein>
<dbReference type="InterPro" id="IPR023393">
    <property type="entry name" value="START-like_dom_sf"/>
</dbReference>
<feature type="domain" description="Bet v I/Major latex protein" evidence="3">
    <location>
        <begin position="1"/>
        <end position="123"/>
    </location>
</feature>
<gene>
    <name evidence="4" type="ORF">K7X08_014932</name>
</gene>
<dbReference type="GO" id="GO:0005634">
    <property type="term" value="C:nucleus"/>
    <property type="evidence" value="ECO:0007669"/>
    <property type="project" value="TreeGrafter"/>
</dbReference>
<dbReference type="GO" id="GO:0004864">
    <property type="term" value="F:protein phosphatase inhibitor activity"/>
    <property type="evidence" value="ECO:0007669"/>
    <property type="project" value="InterPro"/>
</dbReference>
<keyword evidence="2" id="KW-0568">Pathogenesis-related protein</keyword>
<dbReference type="InterPro" id="IPR024949">
    <property type="entry name" value="Bet_v_I_allergen"/>
</dbReference>
<accession>A0A9Q1R3K9</accession>
<dbReference type="Proteomes" id="UP001152561">
    <property type="component" value="Unassembled WGS sequence"/>
</dbReference>
<sequence>MGVTFFTDEHTSAVSPSRIFKASIVDSHNLIPKLLPQATKSVEFVQGDGGVGSVKQINLAEGSSFKSIQYRIDELNEKTVTYKYTLIEGEALIDKLEEITYEVKFEQSADGGSISKVTSEYYTEG</sequence>
<name>A0A9Q1R3K9_9SOLA</name>
<dbReference type="CDD" id="cd07816">
    <property type="entry name" value="Bet_v1-like"/>
    <property type="match status" value="1"/>
</dbReference>
<dbReference type="GO" id="GO:0005737">
    <property type="term" value="C:cytoplasm"/>
    <property type="evidence" value="ECO:0007669"/>
    <property type="project" value="TreeGrafter"/>
</dbReference>
<dbReference type="GO" id="GO:0009738">
    <property type="term" value="P:abscisic acid-activated signaling pathway"/>
    <property type="evidence" value="ECO:0007669"/>
    <property type="project" value="InterPro"/>
</dbReference>
<evidence type="ECO:0000256" key="1">
    <source>
        <dbReference type="ARBA" id="ARBA00009744"/>
    </source>
</evidence>
<comment type="similarity">
    <text evidence="1 2">Belongs to the BetVI family.</text>
</comment>
<proteinExistence type="inferred from homology"/>
<dbReference type="GO" id="GO:0010427">
    <property type="term" value="F:abscisic acid binding"/>
    <property type="evidence" value="ECO:0007669"/>
    <property type="project" value="InterPro"/>
</dbReference>
<evidence type="ECO:0000313" key="5">
    <source>
        <dbReference type="Proteomes" id="UP001152561"/>
    </source>
</evidence>
<dbReference type="AlphaFoldDB" id="A0A9Q1R3K9"/>
<dbReference type="PROSITE" id="PS00451">
    <property type="entry name" value="PATHOGENESIS_BETVI"/>
    <property type="match status" value="1"/>
</dbReference>
<dbReference type="SUPFAM" id="SSF55961">
    <property type="entry name" value="Bet v1-like"/>
    <property type="match status" value="1"/>
</dbReference>
<keyword evidence="2" id="KW-0611">Plant defense</keyword>
<evidence type="ECO:0000259" key="3">
    <source>
        <dbReference type="Pfam" id="PF00407"/>
    </source>
</evidence>
<dbReference type="EMBL" id="JAJAGQ010000017">
    <property type="protein sequence ID" value="KAJ8538392.1"/>
    <property type="molecule type" value="Genomic_DNA"/>
</dbReference>
<dbReference type="PANTHER" id="PTHR31213:SF70">
    <property type="entry name" value="MAJOR ALLERGEN PRU AR 1-LIKE"/>
    <property type="match status" value="1"/>
</dbReference>
<dbReference type="GO" id="GO:0006952">
    <property type="term" value="P:defense response"/>
    <property type="evidence" value="ECO:0007669"/>
    <property type="project" value="UniProtKB-KW"/>
</dbReference>
<dbReference type="GO" id="GO:0038023">
    <property type="term" value="F:signaling receptor activity"/>
    <property type="evidence" value="ECO:0007669"/>
    <property type="project" value="InterPro"/>
</dbReference>
<dbReference type="InterPro" id="IPR050279">
    <property type="entry name" value="Plant_def-hormone_signal"/>
</dbReference>